<dbReference type="AlphaFoldDB" id="A0A3N2AS98"/>
<gene>
    <name evidence="1" type="ORF">EDD26_1226</name>
</gene>
<protein>
    <submittedName>
        <fullName evidence="1">Uncharacterized protein</fullName>
    </submittedName>
</protein>
<evidence type="ECO:0000313" key="2">
    <source>
        <dbReference type="Proteomes" id="UP000275456"/>
    </source>
</evidence>
<reference evidence="1 2" key="1">
    <citation type="submission" date="2018-11" db="EMBL/GenBank/DDBJ databases">
        <title>Sequencing the genomes of 1000 actinobacteria strains.</title>
        <authorList>
            <person name="Klenk H.-P."/>
        </authorList>
    </citation>
    <scope>NUCLEOTIDE SEQUENCE [LARGE SCALE GENOMIC DNA]</scope>
    <source>
        <strain evidence="1 2">DSM 9580</strain>
    </source>
</reference>
<dbReference type="EMBL" id="RKHJ01000001">
    <property type="protein sequence ID" value="ROR65856.1"/>
    <property type="molecule type" value="Genomic_DNA"/>
</dbReference>
<comment type="caution">
    <text evidence="1">The sequence shown here is derived from an EMBL/GenBank/DDBJ whole genome shotgun (WGS) entry which is preliminary data.</text>
</comment>
<dbReference type="RefSeq" id="WP_281273314.1">
    <property type="nucleotide sequence ID" value="NZ_RKHJ01000001.1"/>
</dbReference>
<sequence>MGRTSRIPHRIASEERNRARVEREASARYYDRERAELRIQRGLI</sequence>
<proteinExistence type="predicted"/>
<keyword evidence="2" id="KW-1185">Reference proteome</keyword>
<organism evidence="1 2">
    <name type="scientific">Agrococcus jenensis</name>
    <dbReference type="NCBI Taxonomy" id="46353"/>
    <lineage>
        <taxon>Bacteria</taxon>
        <taxon>Bacillati</taxon>
        <taxon>Actinomycetota</taxon>
        <taxon>Actinomycetes</taxon>
        <taxon>Micrococcales</taxon>
        <taxon>Microbacteriaceae</taxon>
        <taxon>Agrococcus</taxon>
    </lineage>
</organism>
<name>A0A3N2AS98_9MICO</name>
<dbReference type="Proteomes" id="UP000275456">
    <property type="component" value="Unassembled WGS sequence"/>
</dbReference>
<accession>A0A3N2AS98</accession>
<evidence type="ECO:0000313" key="1">
    <source>
        <dbReference type="EMBL" id="ROR65856.1"/>
    </source>
</evidence>